<evidence type="ECO:0000256" key="10">
    <source>
        <dbReference type="PROSITE-ProRule" id="PRU01360"/>
    </source>
</evidence>
<proteinExistence type="inferred from homology"/>
<dbReference type="RefSeq" id="WP_405276385.1">
    <property type="nucleotide sequence ID" value="NZ_JBBHLI010000001.1"/>
</dbReference>
<dbReference type="InterPro" id="IPR037066">
    <property type="entry name" value="Plug_dom_sf"/>
</dbReference>
<dbReference type="Gene3D" id="2.170.130.10">
    <property type="entry name" value="TonB-dependent receptor, plug domain"/>
    <property type="match status" value="1"/>
</dbReference>
<dbReference type="SUPFAM" id="SSF49464">
    <property type="entry name" value="Carboxypeptidase regulatory domain-like"/>
    <property type="match status" value="1"/>
</dbReference>
<keyword evidence="5 12" id="KW-0732">Signal</keyword>
<dbReference type="Pfam" id="PF07715">
    <property type="entry name" value="Plug"/>
    <property type="match status" value="1"/>
</dbReference>
<feature type="domain" description="TonB-dependent receptor-like beta-barrel" evidence="13">
    <location>
        <begin position="428"/>
        <end position="677"/>
    </location>
</feature>
<evidence type="ECO:0000313" key="15">
    <source>
        <dbReference type="EMBL" id="MEK9499569.1"/>
    </source>
</evidence>
<evidence type="ECO:0000256" key="9">
    <source>
        <dbReference type="ARBA" id="ARBA00023237"/>
    </source>
</evidence>
<keyword evidence="8 15" id="KW-0675">Receptor</keyword>
<dbReference type="InterPro" id="IPR000531">
    <property type="entry name" value="Beta-barrel_TonB"/>
</dbReference>
<evidence type="ECO:0000256" key="3">
    <source>
        <dbReference type="ARBA" id="ARBA00022452"/>
    </source>
</evidence>
<feature type="domain" description="TonB-dependent receptor plug" evidence="14">
    <location>
        <begin position="122"/>
        <end position="230"/>
    </location>
</feature>
<evidence type="ECO:0000256" key="1">
    <source>
        <dbReference type="ARBA" id="ARBA00004571"/>
    </source>
</evidence>
<gene>
    <name evidence="15" type="ORF">WI372_01065</name>
</gene>
<reference evidence="15 16" key="1">
    <citation type="submission" date="2024-02" db="EMBL/GenBank/DDBJ databases">
        <title>A novel Gemmatimonadota bacterium.</title>
        <authorList>
            <person name="Du Z.-J."/>
            <person name="Ye Y.-Q."/>
        </authorList>
    </citation>
    <scope>NUCLEOTIDE SEQUENCE [LARGE SCALE GENOMIC DNA]</scope>
    <source>
        <strain evidence="15 16">DH-20</strain>
    </source>
</reference>
<evidence type="ECO:0000259" key="14">
    <source>
        <dbReference type="Pfam" id="PF07715"/>
    </source>
</evidence>
<keyword evidence="7 10" id="KW-0472">Membrane</keyword>
<keyword evidence="16" id="KW-1185">Reference proteome</keyword>
<dbReference type="InterPro" id="IPR036942">
    <property type="entry name" value="Beta-barrel_TonB_sf"/>
</dbReference>
<dbReference type="Pfam" id="PF00593">
    <property type="entry name" value="TonB_dep_Rec_b-barrel"/>
    <property type="match status" value="1"/>
</dbReference>
<dbReference type="InterPro" id="IPR008969">
    <property type="entry name" value="CarboxyPept-like_regulatory"/>
</dbReference>
<dbReference type="InterPro" id="IPR039426">
    <property type="entry name" value="TonB-dep_rcpt-like"/>
</dbReference>
<dbReference type="PROSITE" id="PS52016">
    <property type="entry name" value="TONB_DEPENDENT_REC_3"/>
    <property type="match status" value="1"/>
</dbReference>
<dbReference type="InterPro" id="IPR012910">
    <property type="entry name" value="Plug_dom"/>
</dbReference>
<name>A0ABU9E4F4_9BACT</name>
<dbReference type="Gene3D" id="2.40.170.20">
    <property type="entry name" value="TonB-dependent receptor, beta-barrel domain"/>
    <property type="match status" value="1"/>
</dbReference>
<evidence type="ECO:0000256" key="11">
    <source>
        <dbReference type="RuleBase" id="RU003357"/>
    </source>
</evidence>
<dbReference type="SUPFAM" id="SSF56935">
    <property type="entry name" value="Porins"/>
    <property type="match status" value="1"/>
</dbReference>
<evidence type="ECO:0000313" key="16">
    <source>
        <dbReference type="Proteomes" id="UP001484239"/>
    </source>
</evidence>
<accession>A0ABU9E4F4</accession>
<dbReference type="PANTHER" id="PTHR30069:SF29">
    <property type="entry name" value="HEMOGLOBIN AND HEMOGLOBIN-HAPTOGLOBIN-BINDING PROTEIN 1-RELATED"/>
    <property type="match status" value="1"/>
</dbReference>
<evidence type="ECO:0000259" key="13">
    <source>
        <dbReference type="Pfam" id="PF00593"/>
    </source>
</evidence>
<sequence length="720" mass="78524">MTRFLSVALRALLVLGILAAPVQAQTSTLTIRTLGPGAEAVEGARVADGQASALTDAAGLARLTLEPGFHRIAIERIGYAHEELEVTLPAGRDTTITVQLELEAMHGEEIVVTSTRTERRIEEEPLRIEVVPREEVEEKLLMTPGDIAMLLNETAGLRVQPTAPSLGGASVRIQGLRGRYTQILSDGLPLYGGQAGALGPLQVPPMDLARVEVIKGAASALYGPTALGGVVNLISRRPARERELILNQSSLDGTDLVGWFADELGDDWGYTLLAGAHRQDHADVDSDGWADLPEFERFSVRPRLFWDDGAGSSVMVTVGGMMEDRAGGTLPGESLPGGAGFVESLDTRRVDAGVNARRLFSDRRVLTVRASGSVQGHEHRYGDLFEEDEHRTAFAEVAMAGQDGRHLWVVGAAVQHDVFEPLDLPRLGFDYTVPALFAQDEVALGDRLTVAGSVRWDHHNRFGSSVSPRLSLLLNAGGWTTRLSGGTGFFAPTPFTEEVEAVGLTRLGTPDYDALEKERARSVMLDVGREVGVVELNVSGFASEIDDPIQTIREADGSLRIANAPESVRTWGTEILASIHSGPWHIVGSHTFLRSTESDPEGEGRREVPLTPEHSLGMIAAFEQEGRGRVGLEVYYTGRQELDDDPYRSTSESHWILGLLVDRRFGPFRFFLNAENILDTRQTEYDRLVRPERTPDGRWITDVWAPLEGRSFNGGVWVAF</sequence>
<keyword evidence="2 10" id="KW-0813">Transport</keyword>
<keyword evidence="3 10" id="KW-1134">Transmembrane beta strand</keyword>
<keyword evidence="9 10" id="KW-0998">Cell outer membrane</keyword>
<dbReference type="Proteomes" id="UP001484239">
    <property type="component" value="Unassembled WGS sequence"/>
</dbReference>
<evidence type="ECO:0000256" key="4">
    <source>
        <dbReference type="ARBA" id="ARBA00022692"/>
    </source>
</evidence>
<keyword evidence="4 10" id="KW-0812">Transmembrane</keyword>
<comment type="subcellular location">
    <subcellularLocation>
        <location evidence="1 10">Cell outer membrane</location>
        <topology evidence="1 10">Multi-pass membrane protein</topology>
    </subcellularLocation>
</comment>
<dbReference type="PANTHER" id="PTHR30069">
    <property type="entry name" value="TONB-DEPENDENT OUTER MEMBRANE RECEPTOR"/>
    <property type="match status" value="1"/>
</dbReference>
<dbReference type="EMBL" id="JBBHLI010000001">
    <property type="protein sequence ID" value="MEK9499569.1"/>
    <property type="molecule type" value="Genomic_DNA"/>
</dbReference>
<comment type="similarity">
    <text evidence="10 11">Belongs to the TonB-dependent receptor family.</text>
</comment>
<evidence type="ECO:0000256" key="7">
    <source>
        <dbReference type="ARBA" id="ARBA00023136"/>
    </source>
</evidence>
<feature type="chain" id="PRO_5045373773" evidence="12">
    <location>
        <begin position="25"/>
        <end position="720"/>
    </location>
</feature>
<evidence type="ECO:0000256" key="5">
    <source>
        <dbReference type="ARBA" id="ARBA00022729"/>
    </source>
</evidence>
<evidence type="ECO:0000256" key="6">
    <source>
        <dbReference type="ARBA" id="ARBA00023077"/>
    </source>
</evidence>
<protein>
    <submittedName>
        <fullName evidence="15">TonB-dependent receptor</fullName>
    </submittedName>
</protein>
<organism evidence="15 16">
    <name type="scientific">Gaopeijia maritima</name>
    <dbReference type="NCBI Taxonomy" id="3119007"/>
    <lineage>
        <taxon>Bacteria</taxon>
        <taxon>Pseudomonadati</taxon>
        <taxon>Gemmatimonadota</taxon>
        <taxon>Longimicrobiia</taxon>
        <taxon>Gaopeijiales</taxon>
        <taxon>Gaopeijiaceae</taxon>
        <taxon>Gaopeijia</taxon>
    </lineage>
</organism>
<evidence type="ECO:0000256" key="12">
    <source>
        <dbReference type="SAM" id="SignalP"/>
    </source>
</evidence>
<feature type="signal peptide" evidence="12">
    <location>
        <begin position="1"/>
        <end position="24"/>
    </location>
</feature>
<evidence type="ECO:0000256" key="2">
    <source>
        <dbReference type="ARBA" id="ARBA00022448"/>
    </source>
</evidence>
<keyword evidence="6 11" id="KW-0798">TonB box</keyword>
<evidence type="ECO:0000256" key="8">
    <source>
        <dbReference type="ARBA" id="ARBA00023170"/>
    </source>
</evidence>
<comment type="caution">
    <text evidence="15">The sequence shown here is derived from an EMBL/GenBank/DDBJ whole genome shotgun (WGS) entry which is preliminary data.</text>
</comment>